<comment type="subunit">
    <text evidence="9 10">Homodimer, forms a heterotetramer with a Cas2 homodimer.</text>
</comment>
<feature type="binding site" evidence="10">
    <location>
        <position position="237"/>
    </location>
    <ligand>
        <name>Mn(2+)</name>
        <dbReference type="ChEBI" id="CHEBI:29035"/>
    </ligand>
</feature>
<evidence type="ECO:0000256" key="3">
    <source>
        <dbReference type="ARBA" id="ARBA00022759"/>
    </source>
</evidence>
<evidence type="ECO:0000256" key="7">
    <source>
        <dbReference type="ARBA" id="ARBA00023125"/>
    </source>
</evidence>
<dbReference type="EMBL" id="LR134523">
    <property type="protein sequence ID" value="VEJ34623.1"/>
    <property type="molecule type" value="Genomic_DNA"/>
</dbReference>
<protein>
    <recommendedName>
        <fullName evidence="10">CRISPR-associated endonuclease Cas1</fullName>
        <ecNumber evidence="10">3.1.-.-</ecNumber>
    </recommendedName>
</protein>
<evidence type="ECO:0000313" key="11">
    <source>
        <dbReference type="EMBL" id="VEJ34623.1"/>
    </source>
</evidence>
<accession>A0A3S4Z303</accession>
<evidence type="ECO:0000256" key="10">
    <source>
        <dbReference type="HAMAP-Rule" id="MF_01470"/>
    </source>
</evidence>
<dbReference type="Proteomes" id="UP000269544">
    <property type="component" value="Chromosome"/>
</dbReference>
<keyword evidence="8 10" id="KW-0464">Manganese</keyword>
<dbReference type="InterPro" id="IPR042211">
    <property type="entry name" value="CRISPR-assoc_Cas1_N"/>
</dbReference>
<feature type="binding site" evidence="10">
    <location>
        <position position="222"/>
    </location>
    <ligand>
        <name>Mn(2+)</name>
        <dbReference type="ChEBI" id="CHEBI:29035"/>
    </ligand>
</feature>
<comment type="cofactor">
    <cofactor evidence="10">
        <name>Mg(2+)</name>
        <dbReference type="ChEBI" id="CHEBI:18420"/>
    </cofactor>
    <cofactor evidence="10">
        <name>Mn(2+)</name>
        <dbReference type="ChEBI" id="CHEBI:29035"/>
    </cofactor>
</comment>
<keyword evidence="4 10" id="KW-0378">Hydrolase</keyword>
<dbReference type="Gene3D" id="3.100.10.20">
    <property type="entry name" value="CRISPR-associated endonuclease Cas1, N-terminal domain"/>
    <property type="match status" value="1"/>
</dbReference>
<reference evidence="11 12" key="1">
    <citation type="submission" date="2018-12" db="EMBL/GenBank/DDBJ databases">
        <authorList>
            <consortium name="Pathogen Informatics"/>
        </authorList>
    </citation>
    <scope>NUCLEOTIDE SEQUENCE [LARGE SCALE GENOMIC DNA]</scope>
    <source>
        <strain evidence="11 12">NCTC13079</strain>
    </source>
</reference>
<keyword evidence="7 10" id="KW-0238">DNA-binding</keyword>
<evidence type="ECO:0000256" key="9">
    <source>
        <dbReference type="ARBA" id="ARBA00038592"/>
    </source>
</evidence>
<keyword evidence="5 10" id="KW-0460">Magnesium</keyword>
<keyword evidence="6 10" id="KW-0051">Antiviral defense</keyword>
<keyword evidence="3 10" id="KW-0255">Endonuclease</keyword>
<dbReference type="GO" id="GO:0003677">
    <property type="term" value="F:DNA binding"/>
    <property type="evidence" value="ECO:0007669"/>
    <property type="project" value="UniProtKB-KW"/>
</dbReference>
<dbReference type="Pfam" id="PF01867">
    <property type="entry name" value="Cas_Cas1"/>
    <property type="match status" value="1"/>
</dbReference>
<dbReference type="InterPro" id="IPR002729">
    <property type="entry name" value="CRISPR-assoc_Cas1"/>
</dbReference>
<dbReference type="GO" id="GO:0004519">
    <property type="term" value="F:endonuclease activity"/>
    <property type="evidence" value="ECO:0007669"/>
    <property type="project" value="UniProtKB-UniRule"/>
</dbReference>
<feature type="binding site" evidence="10">
    <location>
        <position position="157"/>
    </location>
    <ligand>
        <name>Mn(2+)</name>
        <dbReference type="ChEBI" id="CHEBI:29035"/>
    </ligand>
</feature>
<dbReference type="InterPro" id="IPR050646">
    <property type="entry name" value="Cas1"/>
</dbReference>
<comment type="function">
    <text evidence="10">CRISPR (clustered regularly interspaced short palindromic repeat), is an adaptive immune system that provides protection against mobile genetic elements (viruses, transposable elements and conjugative plasmids). CRISPR clusters contain spacers, sequences complementary to antecedent mobile elements, and target invading nucleic acids. CRISPR clusters are transcribed and processed into CRISPR RNA (crRNA). Acts as a dsDNA endonuclease. Involved in the integration of spacer DNA into the CRISPR cassette.</text>
</comment>
<keyword evidence="1 10" id="KW-0540">Nuclease</keyword>
<evidence type="ECO:0000256" key="2">
    <source>
        <dbReference type="ARBA" id="ARBA00022723"/>
    </source>
</evidence>
<dbReference type="EC" id="3.1.-.-" evidence="10"/>
<proteinExistence type="inferred from homology"/>
<evidence type="ECO:0000256" key="8">
    <source>
        <dbReference type="ARBA" id="ARBA00023211"/>
    </source>
</evidence>
<dbReference type="Gene3D" id="1.20.120.920">
    <property type="entry name" value="CRISPR-associated endonuclease Cas1, C-terminal domain"/>
    <property type="match status" value="1"/>
</dbReference>
<name>A0A3S4Z303_9FIRM</name>
<dbReference type="GO" id="GO:0043571">
    <property type="term" value="P:maintenance of CRISPR repeat elements"/>
    <property type="evidence" value="ECO:0007669"/>
    <property type="project" value="UniProtKB-UniRule"/>
</dbReference>
<keyword evidence="12" id="KW-1185">Reference proteome</keyword>
<keyword evidence="2 10" id="KW-0479">Metal-binding</keyword>
<dbReference type="GO" id="GO:0051607">
    <property type="term" value="P:defense response to virus"/>
    <property type="evidence" value="ECO:0007669"/>
    <property type="project" value="UniProtKB-UniRule"/>
</dbReference>
<dbReference type="PANTHER" id="PTHR34353:SF2">
    <property type="entry name" value="CRISPR-ASSOCIATED ENDONUCLEASE CAS1 1"/>
    <property type="match status" value="1"/>
</dbReference>
<dbReference type="RefSeq" id="WP_126464706.1">
    <property type="nucleotide sequence ID" value="NZ_LR134523.1"/>
</dbReference>
<comment type="similarity">
    <text evidence="10">Belongs to the CRISPR-associated endonuclease Cas1 family.</text>
</comment>
<dbReference type="AlphaFoldDB" id="A0A3S4Z303"/>
<gene>
    <name evidence="10" type="primary">cas1</name>
    <name evidence="11" type="ORF">NCTC13079_00234</name>
</gene>
<organism evidence="11 12">
    <name type="scientific">Aedoeadaptatus ivorii</name>
    <dbReference type="NCBI Taxonomy" id="54006"/>
    <lineage>
        <taxon>Bacteria</taxon>
        <taxon>Bacillati</taxon>
        <taxon>Bacillota</taxon>
        <taxon>Tissierellia</taxon>
        <taxon>Tissierellales</taxon>
        <taxon>Peptoniphilaceae</taxon>
        <taxon>Aedoeadaptatus</taxon>
    </lineage>
</organism>
<dbReference type="InterPro" id="IPR042206">
    <property type="entry name" value="CRISPR-assoc_Cas1_C"/>
</dbReference>
<dbReference type="KEGG" id="piv:NCTC13079_00234"/>
<evidence type="ECO:0000256" key="5">
    <source>
        <dbReference type="ARBA" id="ARBA00022842"/>
    </source>
</evidence>
<dbReference type="GO" id="GO:0016787">
    <property type="term" value="F:hydrolase activity"/>
    <property type="evidence" value="ECO:0007669"/>
    <property type="project" value="UniProtKB-KW"/>
</dbReference>
<evidence type="ECO:0000256" key="6">
    <source>
        <dbReference type="ARBA" id="ARBA00023118"/>
    </source>
</evidence>
<dbReference type="CDD" id="cd09634">
    <property type="entry name" value="Cas1_I-II-III"/>
    <property type="match status" value="1"/>
</dbReference>
<evidence type="ECO:0000256" key="4">
    <source>
        <dbReference type="ARBA" id="ARBA00022801"/>
    </source>
</evidence>
<dbReference type="PANTHER" id="PTHR34353">
    <property type="entry name" value="CRISPR-ASSOCIATED ENDONUCLEASE CAS1 1"/>
    <property type="match status" value="1"/>
</dbReference>
<sequence>MILYLTSQGADVHIEEGRLIIQEADPGGVRRSIPKEQIDAIYVFGQIQLTTGAIRHCLTRGIPVSFFSTKGKYFGKLYTTSHGNIFRLKRQVEAAENEDFALGIAKKFVAAKSNNQITILRRQNRANGKMDSKIREIQILRRKLDSVATVPELMGYEGSIARIYFRGLSKSVPQAFAFCGRNKQPPRDPFNSLLSLGYSILLNEIVGNLEAVGLHPFCGFLHQDRERHMTLASDMIEELRAPIVDSLAIKLCNHVFSPEDFEIQNGGCFLKQETLKIFLRELEEKLMRLQNYRQDENPMSFRKALGLQSRDLVRAIEDMDPERYTPLWIR</sequence>
<dbReference type="GO" id="GO:0046872">
    <property type="term" value="F:metal ion binding"/>
    <property type="evidence" value="ECO:0007669"/>
    <property type="project" value="UniProtKB-UniRule"/>
</dbReference>
<dbReference type="NCBIfam" id="TIGR00287">
    <property type="entry name" value="cas1"/>
    <property type="match status" value="1"/>
</dbReference>
<dbReference type="OrthoDB" id="9803119at2"/>
<evidence type="ECO:0000313" key="12">
    <source>
        <dbReference type="Proteomes" id="UP000269544"/>
    </source>
</evidence>
<evidence type="ECO:0000256" key="1">
    <source>
        <dbReference type="ARBA" id="ARBA00022722"/>
    </source>
</evidence>
<dbReference type="HAMAP" id="MF_01470">
    <property type="entry name" value="Cas1"/>
    <property type="match status" value="1"/>
</dbReference>